<protein>
    <submittedName>
        <fullName evidence="1">Uncharacterized protein</fullName>
    </submittedName>
</protein>
<dbReference type="RefSeq" id="WP_207415356.1">
    <property type="nucleotide sequence ID" value="NZ_CP061179.1"/>
</dbReference>
<evidence type="ECO:0000313" key="2">
    <source>
        <dbReference type="Proteomes" id="UP001518989"/>
    </source>
</evidence>
<keyword evidence="2" id="KW-1185">Reference proteome</keyword>
<proteinExistence type="predicted"/>
<sequence>MRFDPMQAGEAWATLEELRHLEDVVRLMPPDSLVTVSLEALQATIRLLELSMLISGAGPDMVAEQPWWLDWQANPPPP</sequence>
<gene>
    <name evidence="1" type="ORF">IAI61_02920</name>
</gene>
<accession>A0ABS3KKJ4</accession>
<evidence type="ECO:0000313" key="1">
    <source>
        <dbReference type="EMBL" id="MBO1077967.1"/>
    </source>
</evidence>
<organism evidence="1 2">
    <name type="scientific">Roseomonas haemaphysalidis</name>
    <dbReference type="NCBI Taxonomy" id="2768162"/>
    <lineage>
        <taxon>Bacteria</taxon>
        <taxon>Pseudomonadati</taxon>
        <taxon>Pseudomonadota</taxon>
        <taxon>Alphaproteobacteria</taxon>
        <taxon>Acetobacterales</taxon>
        <taxon>Roseomonadaceae</taxon>
        <taxon>Roseomonas</taxon>
    </lineage>
</organism>
<reference evidence="1 2" key="1">
    <citation type="submission" date="2020-09" db="EMBL/GenBank/DDBJ databases">
        <title>Roseomonas.</title>
        <authorList>
            <person name="Zhu W."/>
        </authorList>
    </citation>
    <scope>NUCLEOTIDE SEQUENCE [LARGE SCALE GENOMIC DNA]</scope>
    <source>
        <strain evidence="1 2">573</strain>
    </source>
</reference>
<dbReference type="Proteomes" id="UP001518989">
    <property type="component" value="Unassembled WGS sequence"/>
</dbReference>
<name>A0ABS3KKJ4_9PROT</name>
<comment type="caution">
    <text evidence="1">The sequence shown here is derived from an EMBL/GenBank/DDBJ whole genome shotgun (WGS) entry which is preliminary data.</text>
</comment>
<dbReference type="EMBL" id="JACTNG010000001">
    <property type="protein sequence ID" value="MBO1077967.1"/>
    <property type="molecule type" value="Genomic_DNA"/>
</dbReference>